<dbReference type="PROSITE" id="PS51186">
    <property type="entry name" value="GNAT"/>
    <property type="match status" value="1"/>
</dbReference>
<dbReference type="Gene3D" id="3.40.630.30">
    <property type="match status" value="1"/>
</dbReference>
<comment type="caution">
    <text evidence="2">The sequence shown here is derived from an EMBL/GenBank/DDBJ whole genome shotgun (WGS) entry which is preliminary data.</text>
</comment>
<evidence type="ECO:0000313" key="2">
    <source>
        <dbReference type="EMBL" id="MCX2522665.1"/>
    </source>
</evidence>
<evidence type="ECO:0000313" key="3">
    <source>
        <dbReference type="Proteomes" id="UP001165678"/>
    </source>
</evidence>
<sequence>MTWEHGRCSGLTLRPTTAEDRDAVLAILLPILATGETYALPRDMTDDEAWHYWFTLAEGCWVAEQEGTVVGCYYLRSNARGGGDHVCNCGYIVAPEARGQGVAATLCQHSLKQARSHGFRAMQFNCVVSTNEGAVRLWQRHGFDIVGRLPGAFHHPGHGYVDALVMYQDLQAP</sequence>
<dbReference type="PANTHER" id="PTHR43138:SF1">
    <property type="entry name" value="N-ACETYLTRANSFERASE ACA1"/>
    <property type="match status" value="1"/>
</dbReference>
<dbReference type="Pfam" id="PF00583">
    <property type="entry name" value="Acetyltransf_1"/>
    <property type="match status" value="1"/>
</dbReference>
<dbReference type="InterPro" id="IPR052742">
    <property type="entry name" value="Mito_N-acetyltransferase"/>
</dbReference>
<name>A0AA42CWJ1_9GAMM</name>
<dbReference type="RefSeq" id="WP_250935804.1">
    <property type="nucleotide sequence ID" value="NZ_JAMLJK010000001.1"/>
</dbReference>
<organism evidence="2 3">
    <name type="scientific">Larsenimonas rhizosphaerae</name>
    <dbReference type="NCBI Taxonomy" id="2944682"/>
    <lineage>
        <taxon>Bacteria</taxon>
        <taxon>Pseudomonadati</taxon>
        <taxon>Pseudomonadota</taxon>
        <taxon>Gammaproteobacteria</taxon>
        <taxon>Oceanospirillales</taxon>
        <taxon>Halomonadaceae</taxon>
        <taxon>Larsenimonas</taxon>
    </lineage>
</organism>
<protein>
    <submittedName>
        <fullName evidence="2">GNAT family N-acetyltransferase</fullName>
    </submittedName>
</protein>
<dbReference type="SUPFAM" id="SSF55729">
    <property type="entry name" value="Acyl-CoA N-acyltransferases (Nat)"/>
    <property type="match status" value="1"/>
</dbReference>
<reference evidence="2" key="1">
    <citation type="submission" date="2022-11" db="EMBL/GenBank/DDBJ databases">
        <title>Larsenimonas rhizosphaerae sp. nov., isolated from a tidal mudflat.</title>
        <authorList>
            <person name="Lee S.D."/>
            <person name="Kim I.S."/>
        </authorList>
    </citation>
    <scope>NUCLEOTIDE SEQUENCE</scope>
    <source>
        <strain evidence="2">GH2-1</strain>
    </source>
</reference>
<dbReference type="GO" id="GO:0016747">
    <property type="term" value="F:acyltransferase activity, transferring groups other than amino-acyl groups"/>
    <property type="evidence" value="ECO:0007669"/>
    <property type="project" value="InterPro"/>
</dbReference>
<dbReference type="InterPro" id="IPR000182">
    <property type="entry name" value="GNAT_dom"/>
</dbReference>
<keyword evidence="3" id="KW-1185">Reference proteome</keyword>
<gene>
    <name evidence="2" type="ORF">OQ287_00220</name>
</gene>
<dbReference type="InterPro" id="IPR016181">
    <property type="entry name" value="Acyl_CoA_acyltransferase"/>
</dbReference>
<dbReference type="PANTHER" id="PTHR43138">
    <property type="entry name" value="ACETYLTRANSFERASE, GNAT FAMILY"/>
    <property type="match status" value="1"/>
</dbReference>
<dbReference type="AlphaFoldDB" id="A0AA42CWJ1"/>
<dbReference type="EMBL" id="JAPIVE010000001">
    <property type="protein sequence ID" value="MCX2522665.1"/>
    <property type="molecule type" value="Genomic_DNA"/>
</dbReference>
<accession>A0AA42CWJ1</accession>
<feature type="domain" description="N-acetyltransferase" evidence="1">
    <location>
        <begin position="11"/>
        <end position="171"/>
    </location>
</feature>
<dbReference type="Proteomes" id="UP001165678">
    <property type="component" value="Unassembled WGS sequence"/>
</dbReference>
<dbReference type="CDD" id="cd04301">
    <property type="entry name" value="NAT_SF"/>
    <property type="match status" value="1"/>
</dbReference>
<proteinExistence type="predicted"/>
<evidence type="ECO:0000259" key="1">
    <source>
        <dbReference type="PROSITE" id="PS51186"/>
    </source>
</evidence>